<protein>
    <recommendedName>
        <fullName evidence="6">UBR-type domain-containing protein</fullName>
    </recommendedName>
</protein>
<evidence type="ECO:0000313" key="8">
    <source>
        <dbReference type="Proteomes" id="UP000801428"/>
    </source>
</evidence>
<feature type="zinc finger region" description="UBR-type" evidence="4">
    <location>
        <begin position="51"/>
        <end position="129"/>
    </location>
</feature>
<evidence type="ECO:0000256" key="4">
    <source>
        <dbReference type="PROSITE-ProRule" id="PRU00508"/>
    </source>
</evidence>
<evidence type="ECO:0000256" key="3">
    <source>
        <dbReference type="ARBA" id="ARBA00022833"/>
    </source>
</evidence>
<feature type="compositionally biased region" description="Polar residues" evidence="5">
    <location>
        <begin position="1"/>
        <end position="14"/>
    </location>
</feature>
<name>A0A9P4WBH3_CURKU</name>
<feature type="domain" description="UBR-type" evidence="6">
    <location>
        <begin position="51"/>
        <end position="129"/>
    </location>
</feature>
<dbReference type="SMART" id="SM00396">
    <property type="entry name" value="ZnF_UBR1"/>
    <property type="match status" value="1"/>
</dbReference>
<evidence type="ECO:0000256" key="2">
    <source>
        <dbReference type="ARBA" id="ARBA00022771"/>
    </source>
</evidence>
<dbReference type="EMBL" id="SWKU01000001">
    <property type="protein sequence ID" value="KAF3010862.1"/>
    <property type="molecule type" value="Genomic_DNA"/>
</dbReference>
<dbReference type="PANTHER" id="PTHR13513:SF9">
    <property type="entry name" value="E3 UBIQUITIN-PROTEIN LIGASE UBR7-RELATED"/>
    <property type="match status" value="1"/>
</dbReference>
<proteinExistence type="predicted"/>
<dbReference type="Pfam" id="PF02207">
    <property type="entry name" value="zf-UBR"/>
    <property type="match status" value="1"/>
</dbReference>
<keyword evidence="3" id="KW-0862">Zinc</keyword>
<evidence type="ECO:0000256" key="1">
    <source>
        <dbReference type="ARBA" id="ARBA00022723"/>
    </source>
</evidence>
<dbReference type="GO" id="GO:0008270">
    <property type="term" value="F:zinc ion binding"/>
    <property type="evidence" value="ECO:0007669"/>
    <property type="project" value="UniProtKB-KW"/>
</dbReference>
<sequence length="560" mass="60338">MADSQSTTTSAKPRTSSMSQMSESSQTAAEFIKEQLNLEAEAREALPYQFDTCTRDLGPLRQSLYACLTCSPPPASAAQVHTPAGVCYSCSISCHGEHTLVELFNKRNFVCDCGTTRMPENAPCTLRLNAKTGQKGDVTGDEAAKGNKYNQNFKNRFCGCGEDYDAHQEKGTMFQCLGLGTVDEGGCGEDWWHPECLVGFTRDEYAKSIEKPEAKVVDGEVTNAETNGEIKNNDEPTATPTLDTAMLEQNGEDGNDVMAEAEEADDEDPPLPPGFPPEDDFDHFLCYKCVEANPWIKKYAGSAGFLPPVYPDKSRNLSQIAENATTPGADTNADSKKRKATEDSEDGATDATLSVPASAKRQKSEGPASALSSIKEEPSSMLPDAPKEEDTTVCKEASLPALPTPTLTNPFSLFLKPDFRDHLCHCPTHFPLLKLHPQLLEEEDTYEPPISEDGNEGAPSAGTGSLLDRGEAAFSNMDRVRAIQGAMAYAQLKDKVSAFLKPFAESGQAVGAEDVKAYFEKLRGDAQGIQDAAVGAKENRGDGEDDGGANGSNRKEQSGY</sequence>
<feature type="region of interest" description="Disordered" evidence="5">
    <location>
        <begin position="530"/>
        <end position="560"/>
    </location>
</feature>
<dbReference type="InterPro" id="IPR040204">
    <property type="entry name" value="UBR7"/>
</dbReference>
<dbReference type="InterPro" id="IPR047506">
    <property type="entry name" value="UBR7-like_UBR-box"/>
</dbReference>
<dbReference type="CDD" id="cd19677">
    <property type="entry name" value="UBR-box_UBR7"/>
    <property type="match status" value="1"/>
</dbReference>
<accession>A0A9P4WBH3</accession>
<feature type="compositionally biased region" description="Low complexity" evidence="5">
    <location>
        <begin position="15"/>
        <end position="28"/>
    </location>
</feature>
<dbReference type="OrthoDB" id="10262564at2759"/>
<keyword evidence="2" id="KW-0863">Zinc-finger</keyword>
<organism evidence="7 8">
    <name type="scientific">Curvularia kusanoi</name>
    <name type="common">Cochliobolus kusanoi</name>
    <dbReference type="NCBI Taxonomy" id="90978"/>
    <lineage>
        <taxon>Eukaryota</taxon>
        <taxon>Fungi</taxon>
        <taxon>Dikarya</taxon>
        <taxon>Ascomycota</taxon>
        <taxon>Pezizomycotina</taxon>
        <taxon>Dothideomycetes</taxon>
        <taxon>Pleosporomycetidae</taxon>
        <taxon>Pleosporales</taxon>
        <taxon>Pleosporineae</taxon>
        <taxon>Pleosporaceae</taxon>
        <taxon>Curvularia</taxon>
    </lineage>
</organism>
<keyword evidence="8" id="KW-1185">Reference proteome</keyword>
<dbReference type="AlphaFoldDB" id="A0A9P4WBH3"/>
<evidence type="ECO:0000313" key="7">
    <source>
        <dbReference type="EMBL" id="KAF3010862.1"/>
    </source>
</evidence>
<dbReference type="Proteomes" id="UP000801428">
    <property type="component" value="Unassembled WGS sequence"/>
</dbReference>
<feature type="region of interest" description="Disordered" evidence="5">
    <location>
        <begin position="322"/>
        <end position="393"/>
    </location>
</feature>
<gene>
    <name evidence="7" type="ORF">E8E13_009118</name>
</gene>
<dbReference type="GO" id="GO:0061630">
    <property type="term" value="F:ubiquitin protein ligase activity"/>
    <property type="evidence" value="ECO:0007669"/>
    <property type="project" value="InterPro"/>
</dbReference>
<dbReference type="PROSITE" id="PS51157">
    <property type="entry name" value="ZF_UBR"/>
    <property type="match status" value="1"/>
</dbReference>
<evidence type="ECO:0000259" key="6">
    <source>
        <dbReference type="PROSITE" id="PS51157"/>
    </source>
</evidence>
<dbReference type="GO" id="GO:0005737">
    <property type="term" value="C:cytoplasm"/>
    <property type="evidence" value="ECO:0007669"/>
    <property type="project" value="TreeGrafter"/>
</dbReference>
<dbReference type="PANTHER" id="PTHR13513">
    <property type="entry name" value="E3 UBIQUITIN-PROTEIN LIGASE UBR7"/>
    <property type="match status" value="1"/>
</dbReference>
<feature type="region of interest" description="Disordered" evidence="5">
    <location>
        <begin position="446"/>
        <end position="465"/>
    </location>
</feature>
<dbReference type="InterPro" id="IPR003126">
    <property type="entry name" value="Znf_UBR"/>
</dbReference>
<evidence type="ECO:0000256" key="5">
    <source>
        <dbReference type="SAM" id="MobiDB-lite"/>
    </source>
</evidence>
<keyword evidence="1" id="KW-0479">Metal-binding</keyword>
<comment type="caution">
    <text evidence="7">The sequence shown here is derived from an EMBL/GenBank/DDBJ whole genome shotgun (WGS) entry which is preliminary data.</text>
</comment>
<feature type="region of interest" description="Disordered" evidence="5">
    <location>
        <begin position="1"/>
        <end position="28"/>
    </location>
</feature>
<reference evidence="7" key="1">
    <citation type="submission" date="2019-04" db="EMBL/GenBank/DDBJ databases">
        <title>Sequencing of skin fungus with MAO and IRED activity.</title>
        <authorList>
            <person name="Marsaioli A.J."/>
            <person name="Bonatto J.M.C."/>
            <person name="Reis Junior O."/>
        </authorList>
    </citation>
    <scope>NUCLEOTIDE SEQUENCE</scope>
    <source>
        <strain evidence="7">30M1</strain>
    </source>
</reference>